<sequence>MALSRPGFSVYLTIGFPEPARFPQALEALEACVDFYELGLPTARPKYDGPTVRASHRRVVARGLRGLEALRLLERTSVGKPFTLMAYMEDYAGSLRGLMEAAASAGAGCVLLPDLAFDYPGELDRYVEESERAGLRPCFFASSRFPHAWLQRYAALDPLYIYLGLQPATGVELPIAVEKNVRLARRLVGDRYLLTGFAIRHPEAAAALIRAGADAVVVGSAVLRALEEGGVEEARGLACSIHRAVHSAARGAA</sequence>
<evidence type="ECO:0000256" key="9">
    <source>
        <dbReference type="ARBA" id="ARBA00049047"/>
    </source>
</evidence>
<dbReference type="NCBIfam" id="NF009621">
    <property type="entry name" value="PRK13125.1"/>
    <property type="match status" value="1"/>
</dbReference>
<evidence type="ECO:0000256" key="1">
    <source>
        <dbReference type="ARBA" id="ARBA00003365"/>
    </source>
</evidence>
<dbReference type="CDD" id="cd04724">
    <property type="entry name" value="Tryptophan_synthase_alpha"/>
    <property type="match status" value="1"/>
</dbReference>
<reference evidence="10 11" key="1">
    <citation type="submission" date="2015-11" db="EMBL/GenBank/DDBJ databases">
        <title>Genome sequence of Pyrodictium occultum PL-19, a marine hyperthermophilic archaeon isolated from Volcano, Italy.</title>
        <authorList>
            <person name="Utturkar S."/>
            <person name="Huber H."/>
            <person name="Leptihn S."/>
            <person name="Brown S."/>
            <person name="Stetter K.O."/>
            <person name="Podar M."/>
        </authorList>
    </citation>
    <scope>NUCLEOTIDE SEQUENCE [LARGE SCALE GENOMIC DNA]</scope>
    <source>
        <strain evidence="10 11">PL-19</strain>
    </source>
</reference>
<evidence type="ECO:0000256" key="7">
    <source>
        <dbReference type="ARBA" id="ARBA00023141"/>
    </source>
</evidence>
<dbReference type="STRING" id="2309.CF15_06765"/>
<evidence type="ECO:0000313" key="11">
    <source>
        <dbReference type="Proteomes" id="UP000053352"/>
    </source>
</evidence>
<keyword evidence="6" id="KW-0822">Tryptophan biosynthesis</keyword>
<dbReference type="UniPathway" id="UPA00035">
    <property type="reaction ID" value="UER00044"/>
</dbReference>
<dbReference type="SUPFAM" id="SSF51366">
    <property type="entry name" value="Ribulose-phoshate binding barrel"/>
    <property type="match status" value="1"/>
</dbReference>
<comment type="subunit">
    <text evidence="3">Tetramer of two alpha and two beta chains.</text>
</comment>
<dbReference type="OrthoDB" id="25658at2157"/>
<dbReference type="PANTHER" id="PTHR43406:SF1">
    <property type="entry name" value="TRYPTOPHAN SYNTHASE ALPHA CHAIN, CHLOROPLASTIC"/>
    <property type="match status" value="1"/>
</dbReference>
<evidence type="ECO:0000256" key="8">
    <source>
        <dbReference type="ARBA" id="ARBA00023239"/>
    </source>
</evidence>
<protein>
    <recommendedName>
        <fullName evidence="4">tryptophan synthase</fullName>
        <ecNumber evidence="4">4.2.1.20</ecNumber>
    </recommendedName>
</protein>
<evidence type="ECO:0000256" key="3">
    <source>
        <dbReference type="ARBA" id="ARBA00011270"/>
    </source>
</evidence>
<dbReference type="EMBL" id="LNTB01000001">
    <property type="protein sequence ID" value="KSW12423.1"/>
    <property type="molecule type" value="Genomic_DNA"/>
</dbReference>
<dbReference type="Pfam" id="PF00290">
    <property type="entry name" value="Trp_syntA"/>
    <property type="match status" value="1"/>
</dbReference>
<dbReference type="InterPro" id="IPR002028">
    <property type="entry name" value="Trp_synthase_suA"/>
</dbReference>
<dbReference type="InterPro" id="IPR013785">
    <property type="entry name" value="Aldolase_TIM"/>
</dbReference>
<comment type="function">
    <text evidence="1">The alpha subunit is responsible for the aldol cleavage of indoleglycerol phosphate to indole and glyceraldehyde 3-phosphate.</text>
</comment>
<accession>A0A0V8RWI7</accession>
<evidence type="ECO:0000313" key="10">
    <source>
        <dbReference type="EMBL" id="KSW12423.1"/>
    </source>
</evidence>
<proteinExistence type="predicted"/>
<organism evidence="10 11">
    <name type="scientific">Pyrodictium occultum</name>
    <dbReference type="NCBI Taxonomy" id="2309"/>
    <lineage>
        <taxon>Archaea</taxon>
        <taxon>Thermoproteota</taxon>
        <taxon>Thermoprotei</taxon>
        <taxon>Desulfurococcales</taxon>
        <taxon>Pyrodictiaceae</taxon>
        <taxon>Pyrodictium</taxon>
    </lineage>
</organism>
<dbReference type="PANTHER" id="PTHR43406">
    <property type="entry name" value="TRYPTOPHAN SYNTHASE, ALPHA CHAIN"/>
    <property type="match status" value="1"/>
</dbReference>
<comment type="caution">
    <text evidence="10">The sequence shown here is derived from an EMBL/GenBank/DDBJ whole genome shotgun (WGS) entry which is preliminary data.</text>
</comment>
<keyword evidence="7" id="KW-0057">Aromatic amino acid biosynthesis</keyword>
<dbReference type="GO" id="GO:0005829">
    <property type="term" value="C:cytosol"/>
    <property type="evidence" value="ECO:0007669"/>
    <property type="project" value="TreeGrafter"/>
</dbReference>
<name>A0A0V8RWI7_PYROC</name>
<gene>
    <name evidence="10" type="ORF">CF15_06765</name>
</gene>
<evidence type="ECO:0000256" key="2">
    <source>
        <dbReference type="ARBA" id="ARBA00004733"/>
    </source>
</evidence>
<comment type="pathway">
    <text evidence="2">Amino-acid biosynthesis; L-tryptophan biosynthesis; L-tryptophan from chorismate: step 5/5.</text>
</comment>
<evidence type="ECO:0000256" key="6">
    <source>
        <dbReference type="ARBA" id="ARBA00022822"/>
    </source>
</evidence>
<dbReference type="RefSeq" id="WP_058371107.1">
    <property type="nucleotide sequence ID" value="NZ_LNTB01000001.1"/>
</dbReference>
<dbReference type="AlphaFoldDB" id="A0A0V8RWI7"/>
<dbReference type="EC" id="4.2.1.20" evidence="4"/>
<evidence type="ECO:0000256" key="4">
    <source>
        <dbReference type="ARBA" id="ARBA00012043"/>
    </source>
</evidence>
<dbReference type="Proteomes" id="UP000053352">
    <property type="component" value="Unassembled WGS sequence"/>
</dbReference>
<comment type="catalytic activity">
    <reaction evidence="9">
        <text>(1S,2R)-1-C-(indol-3-yl)glycerol 3-phosphate + L-serine = D-glyceraldehyde 3-phosphate + L-tryptophan + H2O</text>
        <dbReference type="Rhea" id="RHEA:10532"/>
        <dbReference type="ChEBI" id="CHEBI:15377"/>
        <dbReference type="ChEBI" id="CHEBI:33384"/>
        <dbReference type="ChEBI" id="CHEBI:57912"/>
        <dbReference type="ChEBI" id="CHEBI:58866"/>
        <dbReference type="ChEBI" id="CHEBI:59776"/>
        <dbReference type="EC" id="4.2.1.20"/>
    </reaction>
</comment>
<keyword evidence="8" id="KW-0456">Lyase</keyword>
<dbReference type="InterPro" id="IPR011060">
    <property type="entry name" value="RibuloseP-bd_barrel"/>
</dbReference>
<dbReference type="Gene3D" id="3.20.20.70">
    <property type="entry name" value="Aldolase class I"/>
    <property type="match status" value="1"/>
</dbReference>
<keyword evidence="5" id="KW-0028">Amino-acid biosynthesis</keyword>
<evidence type="ECO:0000256" key="5">
    <source>
        <dbReference type="ARBA" id="ARBA00022605"/>
    </source>
</evidence>
<keyword evidence="11" id="KW-1185">Reference proteome</keyword>
<dbReference type="GO" id="GO:0004834">
    <property type="term" value="F:tryptophan synthase activity"/>
    <property type="evidence" value="ECO:0007669"/>
    <property type="project" value="UniProtKB-EC"/>
</dbReference>